<evidence type="ECO:0000313" key="2">
    <source>
        <dbReference type="Proteomes" id="UP000315095"/>
    </source>
</evidence>
<protein>
    <submittedName>
        <fullName evidence="1">Uncharacterized protein</fullName>
    </submittedName>
</protein>
<evidence type="ECO:0000313" key="1">
    <source>
        <dbReference type="EMBL" id="GCE82545.1"/>
    </source>
</evidence>
<accession>A0A4P5NSL1</accession>
<gene>
    <name evidence="1" type="ORF">MSKU9_0686</name>
</gene>
<organism evidence="1 2">
    <name type="scientific">Komagataeibacter diospyri</name>
    <dbReference type="NCBI Taxonomy" id="1932662"/>
    <lineage>
        <taxon>Bacteria</taxon>
        <taxon>Pseudomonadati</taxon>
        <taxon>Pseudomonadota</taxon>
        <taxon>Alphaproteobacteria</taxon>
        <taxon>Acetobacterales</taxon>
        <taxon>Acetobacteraceae</taxon>
        <taxon>Komagataeibacter</taxon>
    </lineage>
</organism>
<dbReference type="Proteomes" id="UP000315095">
    <property type="component" value="Unassembled WGS sequence"/>
</dbReference>
<comment type="caution">
    <text evidence="1">The sequence shown here is derived from an EMBL/GenBank/DDBJ whole genome shotgun (WGS) entry which is preliminary data.</text>
</comment>
<name>A0A4P5P0M6_9PROT</name>
<dbReference type="AlphaFoldDB" id="A0A4P5P0M6"/>
<dbReference type="EMBL" id="BDLU01000023">
    <property type="protein sequence ID" value="GCE82545.1"/>
    <property type="molecule type" value="Genomic_DNA"/>
</dbReference>
<reference evidence="2" key="1">
    <citation type="submission" date="2017-01" db="EMBL/GenBank/DDBJ databases">
        <title>Komagataeibacter sp. MSKU9 whole genome sequencing project.</title>
        <authorList>
            <person name="Matsutani M."/>
            <person name="Naloka K."/>
            <person name="Theeragool G."/>
            <person name="Yakushi T."/>
            <person name="Matsushita K."/>
        </authorList>
    </citation>
    <scope>NUCLEOTIDE SEQUENCE [LARGE SCALE GENOMIC DNA]</scope>
    <source>
        <strain evidence="2">MSKU9</strain>
    </source>
</reference>
<keyword evidence="2" id="KW-1185">Reference proteome</keyword>
<sequence length="35" mass="3910">MGNNVPASGFLFLPCFPYHSKKRVRLALTIIYTGP</sequence>
<accession>A0A4P5P0M6</accession>
<proteinExistence type="predicted"/>